<feature type="chain" id="PRO_5045356882" description="ATP-dependent RNA helicase" evidence="8">
    <location>
        <begin position="24"/>
        <end position="961"/>
    </location>
</feature>
<feature type="domain" description="Helicase C-terminal" evidence="10">
    <location>
        <begin position="684"/>
        <end position="873"/>
    </location>
</feature>
<dbReference type="InterPro" id="IPR011545">
    <property type="entry name" value="DEAD/DEAH_box_helicase_dom"/>
</dbReference>
<dbReference type="PROSITE" id="PS51192">
    <property type="entry name" value="HELICASE_ATP_BIND_1"/>
    <property type="match status" value="1"/>
</dbReference>
<dbReference type="PROSITE" id="PS51194">
    <property type="entry name" value="HELICASE_CTER"/>
    <property type="match status" value="1"/>
</dbReference>
<feature type="compositionally biased region" description="Acidic residues" evidence="7">
    <location>
        <begin position="733"/>
        <end position="745"/>
    </location>
</feature>
<dbReference type="Pfam" id="PF00271">
    <property type="entry name" value="Helicase_C"/>
    <property type="match status" value="1"/>
</dbReference>
<keyword evidence="2 6" id="KW-0378">Hydrolase</keyword>
<comment type="catalytic activity">
    <reaction evidence="6">
        <text>ATP + H2O = ADP + phosphate + H(+)</text>
        <dbReference type="Rhea" id="RHEA:13065"/>
        <dbReference type="ChEBI" id="CHEBI:15377"/>
        <dbReference type="ChEBI" id="CHEBI:15378"/>
        <dbReference type="ChEBI" id="CHEBI:30616"/>
        <dbReference type="ChEBI" id="CHEBI:43474"/>
        <dbReference type="ChEBI" id="CHEBI:456216"/>
        <dbReference type="EC" id="3.6.4.13"/>
    </reaction>
</comment>
<keyword evidence="8" id="KW-0732">Signal</keyword>
<dbReference type="InterPro" id="IPR027417">
    <property type="entry name" value="P-loop_NTPase"/>
</dbReference>
<feature type="domain" description="Helicase ATP-binding" evidence="9">
    <location>
        <begin position="493"/>
        <end position="651"/>
    </location>
</feature>
<comment type="similarity">
    <text evidence="6">Belongs to the DEAD box helicase family.</text>
</comment>
<dbReference type="SUPFAM" id="SSF52540">
    <property type="entry name" value="P-loop containing nucleoside triphosphate hydrolases"/>
    <property type="match status" value="1"/>
</dbReference>
<dbReference type="SMART" id="SM00490">
    <property type="entry name" value="HELICc"/>
    <property type="match status" value="1"/>
</dbReference>
<dbReference type="CDD" id="cd18787">
    <property type="entry name" value="SF2_C_DEAD"/>
    <property type="match status" value="1"/>
</dbReference>
<dbReference type="SMART" id="SM00487">
    <property type="entry name" value="DEXDc"/>
    <property type="match status" value="1"/>
</dbReference>
<organism evidence="11 12">
    <name type="scientific">Durusdinium trenchii</name>
    <dbReference type="NCBI Taxonomy" id="1381693"/>
    <lineage>
        <taxon>Eukaryota</taxon>
        <taxon>Sar</taxon>
        <taxon>Alveolata</taxon>
        <taxon>Dinophyceae</taxon>
        <taxon>Suessiales</taxon>
        <taxon>Symbiodiniaceae</taxon>
        <taxon>Durusdinium</taxon>
    </lineage>
</organism>
<evidence type="ECO:0000256" key="5">
    <source>
        <dbReference type="ARBA" id="ARBA00022884"/>
    </source>
</evidence>
<evidence type="ECO:0000256" key="8">
    <source>
        <dbReference type="SAM" id="SignalP"/>
    </source>
</evidence>
<dbReference type="GO" id="GO:0004386">
    <property type="term" value="F:helicase activity"/>
    <property type="evidence" value="ECO:0007669"/>
    <property type="project" value="UniProtKB-KW"/>
</dbReference>
<keyword evidence="3 6" id="KW-0347">Helicase</keyword>
<dbReference type="PANTHER" id="PTHR24031">
    <property type="entry name" value="RNA HELICASE"/>
    <property type="match status" value="1"/>
</dbReference>
<dbReference type="InterPro" id="IPR001650">
    <property type="entry name" value="Helicase_C-like"/>
</dbReference>
<name>A0ABP0IM66_9DINO</name>
<dbReference type="InterPro" id="IPR000629">
    <property type="entry name" value="RNA-helicase_DEAD-box_CS"/>
</dbReference>
<evidence type="ECO:0000256" key="6">
    <source>
        <dbReference type="RuleBase" id="RU365068"/>
    </source>
</evidence>
<keyword evidence="4 6" id="KW-0067">ATP-binding</keyword>
<gene>
    <name evidence="11" type="ORF">SCF082_LOCUS7338</name>
</gene>
<reference evidence="11 12" key="1">
    <citation type="submission" date="2024-02" db="EMBL/GenBank/DDBJ databases">
        <authorList>
            <person name="Chen Y."/>
            <person name="Shah S."/>
            <person name="Dougan E. K."/>
            <person name="Thang M."/>
            <person name="Chan C."/>
        </authorList>
    </citation>
    <scope>NUCLEOTIDE SEQUENCE [LARGE SCALE GENOMIC DNA]</scope>
</reference>
<feature type="signal peptide" evidence="8">
    <location>
        <begin position="1"/>
        <end position="23"/>
    </location>
</feature>
<dbReference type="InterPro" id="IPR014001">
    <property type="entry name" value="Helicase_ATP-bd"/>
</dbReference>
<comment type="caution">
    <text evidence="11">The sequence shown here is derived from an EMBL/GenBank/DDBJ whole genome shotgun (WGS) entry which is preliminary data.</text>
</comment>
<evidence type="ECO:0000313" key="11">
    <source>
        <dbReference type="EMBL" id="CAK9002444.1"/>
    </source>
</evidence>
<evidence type="ECO:0000313" key="12">
    <source>
        <dbReference type="Proteomes" id="UP001642464"/>
    </source>
</evidence>
<keyword evidence="12" id="KW-1185">Reference proteome</keyword>
<feature type="region of interest" description="Disordered" evidence="7">
    <location>
        <begin position="732"/>
        <end position="761"/>
    </location>
</feature>
<evidence type="ECO:0000259" key="9">
    <source>
        <dbReference type="PROSITE" id="PS51192"/>
    </source>
</evidence>
<evidence type="ECO:0000256" key="1">
    <source>
        <dbReference type="ARBA" id="ARBA00022741"/>
    </source>
</evidence>
<dbReference type="Proteomes" id="UP001642464">
    <property type="component" value="Unassembled WGS sequence"/>
</dbReference>
<dbReference type="EMBL" id="CAXAMM010004113">
    <property type="protein sequence ID" value="CAK9002444.1"/>
    <property type="molecule type" value="Genomic_DNA"/>
</dbReference>
<dbReference type="Gene3D" id="3.40.50.300">
    <property type="entry name" value="P-loop containing nucleotide triphosphate hydrolases"/>
    <property type="match status" value="2"/>
</dbReference>
<evidence type="ECO:0000256" key="3">
    <source>
        <dbReference type="ARBA" id="ARBA00022806"/>
    </source>
</evidence>
<comment type="function">
    <text evidence="6">RNA helicase.</text>
</comment>
<dbReference type="PROSITE" id="PS00039">
    <property type="entry name" value="DEAD_ATP_HELICASE"/>
    <property type="match status" value="1"/>
</dbReference>
<dbReference type="Pfam" id="PF00270">
    <property type="entry name" value="DEAD"/>
    <property type="match status" value="1"/>
</dbReference>
<protein>
    <recommendedName>
        <fullName evidence="6">ATP-dependent RNA helicase</fullName>
        <ecNumber evidence="6">3.6.4.13</ecNumber>
    </recommendedName>
</protein>
<keyword evidence="1 6" id="KW-0547">Nucleotide-binding</keyword>
<evidence type="ECO:0000259" key="10">
    <source>
        <dbReference type="PROSITE" id="PS51194"/>
    </source>
</evidence>
<sequence>MAYVTPTKLFAVVSLALSGSVWGGNSRCDITVSLPTPDNNSCLDSSVVLSWLPANGTLCGANFGINSGLTLGNLGPPGLHFTEVNLDLQIPGRSGSDYWLEGEDTGLSSWSGCGNHPGLVNGSFYCANTITAPVDLNEYLGSWEVLQGLMPVTCLAYNWELQAISLSFDPELSTEFLLPLFPVVFKLSGFTFAPNSQVALLDYMGADLQLRTGESLTTQVAVGGVVELAIGIPIILEIVLPLEGVFGMNLDSSAQGELASGHQVLESMVKADTSVASNWAVVIQTSFRPELVLLGFTFNFPISTKSQVLVRAGSSIIPDMYLSSMLYHATSLSELMGGLPDLGPVCDMDFLPKEVRESPFCHGDENMDTMEDDAEVALYFALEDGVAVIDLRAWGMWLAVKADSNAQSPLTLCKDGQCSQPFCVWDSQCPEGYHCCKTTFEFTCQKQYRHRVLGNVLTCAELPAMQAVDLAVDPGKGKNEGESCTWDSECLCCAPKALLDRLVCRVRAVVLLPTRDLALQVFRVFQSLCKALPSSKRPRLQCAVGAQAMAQEQQLLKTSPPDILVCTPGRLAEHFLGRGACLDLSRLRWFVVDEADRLLTQTYHRWLEVMDRACCKEVHEGPRPQKLLFSATMTWDPRKLAQLKLLRPLYFFSSRTGQYATPAQLQQHYLRCPANAKPLAVLYLLEYVLKKVEAEHAKVLVFCQSVNTAHRLARLLQIACALRGKYRAKLGEEAEEEEERTDDELVQVPQAKGSPEALGPGTVAEFSSSLTQKERGKLLKQFSSGKVMCLICSDVVARGIDIPEVTAVVNYTAPAHLQTYIHRVGRTARAGKVGHTFTFVTRGDMDRFEKMLRESADCWERISKFPIPKEARSRKKAWWTPALEALQRCLDLESKGHLSPVKPLAMDNLLTSALPTAKPSKPRGVRAAPVELVEEKEVKEKRVKEKEEKSMLDFLKDGWGT</sequence>
<evidence type="ECO:0000256" key="4">
    <source>
        <dbReference type="ARBA" id="ARBA00022840"/>
    </source>
</evidence>
<comment type="domain">
    <text evidence="6">The Q motif is unique to and characteristic of the DEAD box family of RNA helicases and controls ATP binding and hydrolysis.</text>
</comment>
<evidence type="ECO:0000256" key="7">
    <source>
        <dbReference type="SAM" id="MobiDB-lite"/>
    </source>
</evidence>
<evidence type="ECO:0000256" key="2">
    <source>
        <dbReference type="ARBA" id="ARBA00022801"/>
    </source>
</evidence>
<keyword evidence="5 6" id="KW-0694">RNA-binding</keyword>
<proteinExistence type="inferred from homology"/>
<accession>A0ABP0IM66</accession>
<dbReference type="EC" id="3.6.4.13" evidence="6"/>